<accession>A0A0F8WXI1</accession>
<name>A0A0F8WXI1_9ZZZZ</name>
<dbReference type="InterPro" id="IPR040727">
    <property type="entry name" value="NAPRTase_N"/>
</dbReference>
<dbReference type="SUPFAM" id="SSF54675">
    <property type="entry name" value="Nicotinate/Quinolinate PRTase N-terminal domain-like"/>
    <property type="match status" value="1"/>
</dbReference>
<evidence type="ECO:0000256" key="3">
    <source>
        <dbReference type="ARBA" id="ARBA00013236"/>
    </source>
</evidence>
<evidence type="ECO:0000313" key="9">
    <source>
        <dbReference type="EMBL" id="KKK53155.1"/>
    </source>
</evidence>
<evidence type="ECO:0000256" key="2">
    <source>
        <dbReference type="ARBA" id="ARBA00010897"/>
    </source>
</evidence>
<dbReference type="InterPro" id="IPR007229">
    <property type="entry name" value="Nic_PRibTrfase-Fam"/>
</dbReference>
<dbReference type="Pfam" id="PF04095">
    <property type="entry name" value="NAPRTase"/>
    <property type="match status" value="1"/>
</dbReference>
<dbReference type="UniPathway" id="UPA00253">
    <property type="reaction ID" value="UER00457"/>
</dbReference>
<dbReference type="Pfam" id="PF17767">
    <property type="entry name" value="NAPRTase_N"/>
    <property type="match status" value="1"/>
</dbReference>
<organism evidence="9">
    <name type="scientific">marine sediment metagenome</name>
    <dbReference type="NCBI Taxonomy" id="412755"/>
    <lineage>
        <taxon>unclassified sequences</taxon>
        <taxon>metagenomes</taxon>
        <taxon>ecological metagenomes</taxon>
    </lineage>
</organism>
<gene>
    <name evidence="9" type="ORF">LCGC14_3097630</name>
</gene>
<keyword evidence="5" id="KW-0436">Ligase</keyword>
<evidence type="ECO:0000259" key="7">
    <source>
        <dbReference type="Pfam" id="PF04095"/>
    </source>
</evidence>
<dbReference type="GO" id="GO:0034355">
    <property type="term" value="P:NAD+ biosynthetic process via the salvage pathway"/>
    <property type="evidence" value="ECO:0007669"/>
    <property type="project" value="TreeGrafter"/>
</dbReference>
<dbReference type="PANTHER" id="PTHR11098">
    <property type="entry name" value="NICOTINATE PHOSPHORIBOSYLTRANSFERASE"/>
    <property type="match status" value="1"/>
</dbReference>
<dbReference type="EC" id="6.3.4.21" evidence="3"/>
<dbReference type="SUPFAM" id="SSF51690">
    <property type="entry name" value="Nicotinate/Quinolinate PRTase C-terminal domain-like"/>
    <property type="match status" value="1"/>
</dbReference>
<comment type="similarity">
    <text evidence="2">Belongs to the NAPRTase family.</text>
</comment>
<dbReference type="Gene3D" id="3.20.140.10">
    <property type="entry name" value="nicotinate phosphoribosyltransferase"/>
    <property type="match status" value="1"/>
</dbReference>
<dbReference type="GO" id="GO:0004516">
    <property type="term" value="F:nicotinate phosphoribosyltransferase activity"/>
    <property type="evidence" value="ECO:0007669"/>
    <property type="project" value="UniProtKB-EC"/>
</dbReference>
<dbReference type="GO" id="GO:0005829">
    <property type="term" value="C:cytosol"/>
    <property type="evidence" value="ECO:0007669"/>
    <property type="project" value="TreeGrafter"/>
</dbReference>
<dbReference type="InterPro" id="IPR041525">
    <property type="entry name" value="N/Namide_PRibTrfase"/>
</dbReference>
<feature type="domain" description="Nicotinate/nicotinamide phosphoribosyltransferase" evidence="7">
    <location>
        <begin position="168"/>
        <end position="246"/>
    </location>
</feature>
<dbReference type="AlphaFoldDB" id="A0A0F8WXI1"/>
<comment type="pathway">
    <text evidence="1">Cofactor biosynthesis; NAD(+) biosynthesis; nicotinate D-ribonucleotide from nicotinate: step 1/1.</text>
</comment>
<keyword evidence="4" id="KW-0597">Phosphoprotein</keyword>
<evidence type="ECO:0000259" key="8">
    <source>
        <dbReference type="Pfam" id="PF17767"/>
    </source>
</evidence>
<evidence type="ECO:0000256" key="4">
    <source>
        <dbReference type="ARBA" id="ARBA00022553"/>
    </source>
</evidence>
<dbReference type="InterPro" id="IPR036068">
    <property type="entry name" value="Nicotinate_pribotase-like_C"/>
</dbReference>
<feature type="domain" description="Nicotinate phosphoribosyltransferase N-terminal" evidence="8">
    <location>
        <begin position="7"/>
        <end position="128"/>
    </location>
</feature>
<evidence type="ECO:0000256" key="6">
    <source>
        <dbReference type="ARBA" id="ARBA00022642"/>
    </source>
</evidence>
<protein>
    <recommendedName>
        <fullName evidence="3">nicotinate phosphoribosyltransferase</fullName>
        <ecNumber evidence="3">6.3.4.21</ecNumber>
    </recommendedName>
</protein>
<comment type="caution">
    <text evidence="9">The sequence shown here is derived from an EMBL/GenBank/DDBJ whole genome shotgun (WGS) entry which is preliminary data.</text>
</comment>
<evidence type="ECO:0000256" key="1">
    <source>
        <dbReference type="ARBA" id="ARBA00004952"/>
    </source>
</evidence>
<evidence type="ECO:0000256" key="5">
    <source>
        <dbReference type="ARBA" id="ARBA00022598"/>
    </source>
</evidence>
<dbReference type="PANTHER" id="PTHR11098:SF1">
    <property type="entry name" value="NICOTINATE PHOSPHORIBOSYLTRANSFERASE"/>
    <property type="match status" value="1"/>
</dbReference>
<feature type="non-terminal residue" evidence="9">
    <location>
        <position position="247"/>
    </location>
</feature>
<sequence length="247" mass="29422">MVHGLCDTDFYKLTMMQVVLHHYASAWVRYAFKWRNWGEMHLNCSLEDFRSQIDEKMDELCELRFQEDEIKYLADIPFFKPDFIEYLRLFQLNRSYIRTYIENGELKINIEGPWLNTISFEVPVLAIIGELYTELNGIDQDNWEKEGRKRLQDKVNYLEEVIQPDQIFKFADFGTRRRTSYSWQEEVLKYVVSRCPDKLVGTSNTHFAKKLDIRPIGTMAHEFFQAHQQLGPRLVDSQKVALQSWAD</sequence>
<reference evidence="9" key="1">
    <citation type="journal article" date="2015" name="Nature">
        <title>Complex archaea that bridge the gap between prokaryotes and eukaryotes.</title>
        <authorList>
            <person name="Spang A."/>
            <person name="Saw J.H."/>
            <person name="Jorgensen S.L."/>
            <person name="Zaremba-Niedzwiedzka K."/>
            <person name="Martijn J."/>
            <person name="Lind A.E."/>
            <person name="van Eijk R."/>
            <person name="Schleper C."/>
            <person name="Guy L."/>
            <person name="Ettema T.J."/>
        </authorList>
    </citation>
    <scope>NUCLEOTIDE SEQUENCE</scope>
</reference>
<dbReference type="EMBL" id="LAZR01066647">
    <property type="protein sequence ID" value="KKK53155.1"/>
    <property type="molecule type" value="Genomic_DNA"/>
</dbReference>
<proteinExistence type="inferred from homology"/>
<keyword evidence="6" id="KW-0662">Pyridine nucleotide biosynthesis</keyword>